<dbReference type="InterPro" id="IPR013525">
    <property type="entry name" value="ABC2_TM"/>
</dbReference>
<dbReference type="GO" id="GO:0005524">
    <property type="term" value="F:ATP binding"/>
    <property type="evidence" value="ECO:0007669"/>
    <property type="project" value="InterPro"/>
</dbReference>
<evidence type="ECO:0000256" key="2">
    <source>
        <dbReference type="ARBA" id="ARBA00022448"/>
    </source>
</evidence>
<evidence type="ECO:0000259" key="9">
    <source>
        <dbReference type="Pfam" id="PF19055"/>
    </source>
</evidence>
<evidence type="ECO:0000313" key="10">
    <source>
        <dbReference type="EMBL" id="TMW67912.1"/>
    </source>
</evidence>
<dbReference type="InterPro" id="IPR043926">
    <property type="entry name" value="ABCG_dom"/>
</dbReference>
<feature type="domain" description="ABC transporter" evidence="7">
    <location>
        <begin position="13"/>
        <end position="121"/>
    </location>
</feature>
<feature type="transmembrane region" description="Helical" evidence="6">
    <location>
        <begin position="529"/>
        <end position="550"/>
    </location>
</feature>
<feature type="transmembrane region" description="Helical" evidence="6">
    <location>
        <begin position="294"/>
        <end position="313"/>
    </location>
</feature>
<dbReference type="Pfam" id="PF01061">
    <property type="entry name" value="ABC2_membrane"/>
    <property type="match status" value="1"/>
</dbReference>
<dbReference type="Pfam" id="PF00005">
    <property type="entry name" value="ABC_tran"/>
    <property type="match status" value="1"/>
</dbReference>
<dbReference type="GO" id="GO:0016020">
    <property type="term" value="C:membrane"/>
    <property type="evidence" value="ECO:0007669"/>
    <property type="project" value="UniProtKB-SubCell"/>
</dbReference>
<feature type="transmembrane region" description="Helical" evidence="6">
    <location>
        <begin position="431"/>
        <end position="449"/>
    </location>
</feature>
<evidence type="ECO:0000259" key="8">
    <source>
        <dbReference type="Pfam" id="PF01061"/>
    </source>
</evidence>
<feature type="transmembrane region" description="Helical" evidence="6">
    <location>
        <begin position="363"/>
        <end position="390"/>
    </location>
</feature>
<reference evidence="10" key="1">
    <citation type="submission" date="2019-03" db="EMBL/GenBank/DDBJ databases">
        <title>Long read genome sequence of the mycoparasitic Pythium oligandrum ATCC 38472 isolated from sugarbeet rhizosphere.</title>
        <authorList>
            <person name="Gaulin E."/>
        </authorList>
    </citation>
    <scope>NUCLEOTIDE SEQUENCE</scope>
    <source>
        <strain evidence="10">ATCC 38472_TT</strain>
    </source>
</reference>
<dbReference type="PANTHER" id="PTHR19241">
    <property type="entry name" value="ATP-BINDING CASSETTE TRANSPORTER"/>
    <property type="match status" value="1"/>
</dbReference>
<gene>
    <name evidence="10" type="ORF">Poli38472_007584</name>
</gene>
<evidence type="ECO:0000313" key="11">
    <source>
        <dbReference type="Proteomes" id="UP000794436"/>
    </source>
</evidence>
<dbReference type="GO" id="GO:0140359">
    <property type="term" value="F:ABC-type transporter activity"/>
    <property type="evidence" value="ECO:0007669"/>
    <property type="project" value="InterPro"/>
</dbReference>
<dbReference type="EMBL" id="SPLM01000003">
    <property type="protein sequence ID" value="TMW67912.1"/>
    <property type="molecule type" value="Genomic_DNA"/>
</dbReference>
<comment type="subcellular location">
    <subcellularLocation>
        <location evidence="1">Membrane</location>
        <topology evidence="1">Multi-pass membrane protein</topology>
    </subcellularLocation>
</comment>
<dbReference type="InterPro" id="IPR003439">
    <property type="entry name" value="ABC_transporter-like_ATP-bd"/>
</dbReference>
<feature type="transmembrane region" description="Helical" evidence="6">
    <location>
        <begin position="402"/>
        <end position="424"/>
    </location>
</feature>
<sequence length="555" mass="61782">MDVIAGRKTGGKIRGQIMFSGHPATDLVTRRSTGYCEQMDIHSDASTFREALTFSAFLRQDSSVPDSAKYDPVEECLDLLDLRPIADQIIRGSSVEQMKRLTIGVELAAQPSVLFLDEPTSGLDARSAKLVMGGVRKVADTGRTIVCTIHQPSTEVFMLFDSLLLLKRGGQTVYFGDLGDRAGELISYFEKVPGVSPIEEGYNPGTWMLEVLGAGVGSTANEDIDFVEVFNASEKTVLLEENLSREGVGRPSPQVEAVLYKSKRAASEWTQSKFVTKRFLDLYWRTPTYNLSRFLASIFVGLMFGLSYLNVAYDTYQGINAGEGMVCITAFFMSSITFNSVIPFAAQERASFYRERTSQTYNAFWYCIGATVAEVPYVFASCFAFMVLYFPMAGFAGEGKFFFYWFVVSLQVLLFAYVGQFLAYALANIELAMIGSVVFISIFFQFLGFNPPPSALPTGWKWMYQINPPRFSFSVLSAVVFGDCSADDPGAIACQKMDNLPPTVPSGLNVKEYVEVVFRDKYDDIGFNILYLLIAMAVLRVFALLSLRFIDHQKR</sequence>
<name>A0A8K1CQF6_PYTOL</name>
<feature type="transmembrane region" description="Helical" evidence="6">
    <location>
        <begin position="319"/>
        <end position="342"/>
    </location>
</feature>
<feature type="domain" description="ABC transporter family G" evidence="9">
    <location>
        <begin position="150"/>
        <end position="215"/>
    </location>
</feature>
<evidence type="ECO:0000256" key="3">
    <source>
        <dbReference type="ARBA" id="ARBA00022692"/>
    </source>
</evidence>
<keyword evidence="4 6" id="KW-1133">Transmembrane helix</keyword>
<protein>
    <submittedName>
        <fullName evidence="10">Uncharacterized protein</fullName>
    </submittedName>
</protein>
<keyword evidence="2" id="KW-0813">Transport</keyword>
<dbReference type="SUPFAM" id="SSF52540">
    <property type="entry name" value="P-loop containing nucleoside triphosphate hydrolases"/>
    <property type="match status" value="1"/>
</dbReference>
<keyword evidence="11" id="KW-1185">Reference proteome</keyword>
<proteinExistence type="predicted"/>
<dbReference type="Gene3D" id="3.40.50.300">
    <property type="entry name" value="P-loop containing nucleotide triphosphate hydrolases"/>
    <property type="match status" value="1"/>
</dbReference>
<dbReference type="Proteomes" id="UP000794436">
    <property type="component" value="Unassembled WGS sequence"/>
</dbReference>
<evidence type="ECO:0000259" key="7">
    <source>
        <dbReference type="Pfam" id="PF00005"/>
    </source>
</evidence>
<feature type="domain" description="ABC-2 type transporter transmembrane" evidence="8">
    <location>
        <begin position="271"/>
        <end position="481"/>
    </location>
</feature>
<evidence type="ECO:0000256" key="5">
    <source>
        <dbReference type="ARBA" id="ARBA00023136"/>
    </source>
</evidence>
<dbReference type="FunFam" id="3.40.50.300:FF:000289">
    <property type="entry name" value="ABC transporter G family member 31"/>
    <property type="match status" value="1"/>
</dbReference>
<organism evidence="10 11">
    <name type="scientific">Pythium oligandrum</name>
    <name type="common">Mycoparasitic fungus</name>
    <dbReference type="NCBI Taxonomy" id="41045"/>
    <lineage>
        <taxon>Eukaryota</taxon>
        <taxon>Sar</taxon>
        <taxon>Stramenopiles</taxon>
        <taxon>Oomycota</taxon>
        <taxon>Peronosporomycetes</taxon>
        <taxon>Pythiales</taxon>
        <taxon>Pythiaceae</taxon>
        <taxon>Pythium</taxon>
    </lineage>
</organism>
<dbReference type="OrthoDB" id="70398at2759"/>
<dbReference type="GO" id="GO:0016887">
    <property type="term" value="F:ATP hydrolysis activity"/>
    <property type="evidence" value="ECO:0007669"/>
    <property type="project" value="InterPro"/>
</dbReference>
<accession>A0A8K1CQF6</accession>
<dbReference type="Pfam" id="PF19055">
    <property type="entry name" value="ABC2_membrane_7"/>
    <property type="match status" value="1"/>
</dbReference>
<comment type="caution">
    <text evidence="10">The sequence shown here is derived from an EMBL/GenBank/DDBJ whole genome shotgun (WGS) entry which is preliminary data.</text>
</comment>
<keyword evidence="3 6" id="KW-0812">Transmembrane</keyword>
<keyword evidence="5 6" id="KW-0472">Membrane</keyword>
<evidence type="ECO:0000256" key="1">
    <source>
        <dbReference type="ARBA" id="ARBA00004141"/>
    </source>
</evidence>
<evidence type="ECO:0000256" key="4">
    <source>
        <dbReference type="ARBA" id="ARBA00022989"/>
    </source>
</evidence>
<dbReference type="AlphaFoldDB" id="A0A8K1CQF6"/>
<dbReference type="InterPro" id="IPR027417">
    <property type="entry name" value="P-loop_NTPase"/>
</dbReference>
<evidence type="ECO:0000256" key="6">
    <source>
        <dbReference type="SAM" id="Phobius"/>
    </source>
</evidence>